<dbReference type="Proteomes" id="UP000838878">
    <property type="component" value="Chromosome 6"/>
</dbReference>
<sequence length="425" mass="48911">MKPDAEANKTEEENVTGDVIGDTAYSERFVLKLLLKFANLDILKNELQEKIFEDDLCTLWDMTAERDVVLFLQKHDVFNLLNFAFPIIDSPRIIEILIGMIGNMCCQKEAAKELLKMNSFLTLLLEYAKSEDSLIIIQVLRLVNTSLFLAKEQELHKWIEIFIKIGYSNALYYVLRNSSNKDLLLTALENFNTICSYCNSGKDSTNFFGHFVTAEAIESLATAFTEITIKQKDSCETEELERVLIITLQITLNLVGFDKSYEVYNENKSDVLKIITQVFTYYENKFVNQKEIDMDLVDVIDSAITIVKELELSCMCGLEQFFQQSYSMWRTLSTIAESDKNGSSSFEIDDKEELQVFSTQMKVSLSNLIFNYMEKCGNKHLYKALDEIGTDFDDMSNLVKEKSLWKAVCDRASNYKTRLKETENC</sequence>
<evidence type="ECO:0008006" key="6">
    <source>
        <dbReference type="Google" id="ProtNLM"/>
    </source>
</evidence>
<organism evidence="4 5">
    <name type="scientific">Brenthis ino</name>
    <name type="common">lesser marbled fritillary</name>
    <dbReference type="NCBI Taxonomy" id="405034"/>
    <lineage>
        <taxon>Eukaryota</taxon>
        <taxon>Metazoa</taxon>
        <taxon>Ecdysozoa</taxon>
        <taxon>Arthropoda</taxon>
        <taxon>Hexapoda</taxon>
        <taxon>Insecta</taxon>
        <taxon>Pterygota</taxon>
        <taxon>Neoptera</taxon>
        <taxon>Endopterygota</taxon>
        <taxon>Lepidoptera</taxon>
        <taxon>Glossata</taxon>
        <taxon>Ditrysia</taxon>
        <taxon>Papilionoidea</taxon>
        <taxon>Nymphalidae</taxon>
        <taxon>Heliconiinae</taxon>
        <taxon>Argynnini</taxon>
        <taxon>Brenthis</taxon>
    </lineage>
</organism>
<evidence type="ECO:0000313" key="5">
    <source>
        <dbReference type="Proteomes" id="UP000838878"/>
    </source>
</evidence>
<proteinExistence type="inferred from homology"/>
<accession>A0A8J9UUW2</accession>
<evidence type="ECO:0000256" key="1">
    <source>
        <dbReference type="ARBA" id="ARBA00004123"/>
    </source>
</evidence>
<dbReference type="AlphaFoldDB" id="A0A8J9UUW2"/>
<dbReference type="EMBL" id="OV170226">
    <property type="protein sequence ID" value="CAH0726292.1"/>
    <property type="molecule type" value="Genomic_DNA"/>
</dbReference>
<name>A0A8J9UUW2_9NEOP</name>
<feature type="non-terminal residue" evidence="4">
    <location>
        <position position="425"/>
    </location>
</feature>
<comment type="subcellular location">
    <subcellularLocation>
        <location evidence="1">Nucleus</location>
    </subcellularLocation>
</comment>
<keyword evidence="2" id="KW-0539">Nucleus</keyword>
<dbReference type="InterPro" id="IPR052464">
    <property type="entry name" value="Synovial_Prolif_Regulator"/>
</dbReference>
<protein>
    <recommendedName>
        <fullName evidence="6">Protein SAAL1</fullName>
    </recommendedName>
</protein>
<keyword evidence="5" id="KW-1185">Reference proteome</keyword>
<dbReference type="GO" id="GO:0005654">
    <property type="term" value="C:nucleoplasm"/>
    <property type="evidence" value="ECO:0007669"/>
    <property type="project" value="TreeGrafter"/>
</dbReference>
<evidence type="ECO:0000256" key="2">
    <source>
        <dbReference type="ARBA" id="ARBA00023242"/>
    </source>
</evidence>
<gene>
    <name evidence="4" type="ORF">BINO364_LOCUS11768</name>
</gene>
<dbReference type="OrthoDB" id="2156856at2759"/>
<dbReference type="PANTHER" id="PTHR23424">
    <property type="entry name" value="SERUM AMYLOID A"/>
    <property type="match status" value="1"/>
</dbReference>
<evidence type="ECO:0000256" key="3">
    <source>
        <dbReference type="ARBA" id="ARBA00038401"/>
    </source>
</evidence>
<dbReference type="PANTHER" id="PTHR23424:SF23">
    <property type="entry name" value="PROTEIN SAAL1"/>
    <property type="match status" value="1"/>
</dbReference>
<evidence type="ECO:0000313" key="4">
    <source>
        <dbReference type="EMBL" id="CAH0726292.1"/>
    </source>
</evidence>
<dbReference type="SUPFAM" id="SSF48371">
    <property type="entry name" value="ARM repeat"/>
    <property type="match status" value="1"/>
</dbReference>
<dbReference type="InterPro" id="IPR016024">
    <property type="entry name" value="ARM-type_fold"/>
</dbReference>
<reference evidence="4" key="1">
    <citation type="submission" date="2021-12" db="EMBL/GenBank/DDBJ databases">
        <authorList>
            <person name="Martin H S."/>
        </authorList>
    </citation>
    <scope>NUCLEOTIDE SEQUENCE</scope>
</reference>
<comment type="similarity">
    <text evidence="3">Belongs to the SAAL1 family.</text>
</comment>